<dbReference type="CDD" id="cd00268">
    <property type="entry name" value="DEADc"/>
    <property type="match status" value="1"/>
</dbReference>
<evidence type="ECO:0000256" key="8">
    <source>
        <dbReference type="ARBA" id="ARBA00047984"/>
    </source>
</evidence>
<comment type="caution">
    <text evidence="15">The sequence shown here is derived from an EMBL/GenBank/DDBJ whole genome shotgun (WGS) entry which is preliminary data.</text>
</comment>
<keyword evidence="3" id="KW-0547">Nucleotide-binding</keyword>
<dbReference type="PANTHER" id="PTHR47959">
    <property type="entry name" value="ATP-DEPENDENT RNA HELICASE RHLE-RELATED"/>
    <property type="match status" value="1"/>
</dbReference>
<feature type="domain" description="Helicase C-terminal" evidence="13">
    <location>
        <begin position="237"/>
        <end position="389"/>
    </location>
</feature>
<feature type="domain" description="DEAD-box RNA helicase Q" evidence="14">
    <location>
        <begin position="4"/>
        <end position="32"/>
    </location>
</feature>
<keyword evidence="6" id="KW-0067">ATP-binding</keyword>
<comment type="similarity">
    <text evidence="7">Belongs to the DEAD box helicase family.</text>
</comment>
<dbReference type="GO" id="GO:0005829">
    <property type="term" value="C:cytosol"/>
    <property type="evidence" value="ECO:0007669"/>
    <property type="project" value="TreeGrafter"/>
</dbReference>
<dbReference type="GO" id="GO:0003724">
    <property type="term" value="F:RNA helicase activity"/>
    <property type="evidence" value="ECO:0007669"/>
    <property type="project" value="UniProtKB-EC"/>
</dbReference>
<dbReference type="EC" id="3.6.4.13" evidence="1"/>
<keyword evidence="4" id="KW-0378">Hydrolase</keyword>
<evidence type="ECO:0000313" key="16">
    <source>
        <dbReference type="Proteomes" id="UP000236000"/>
    </source>
</evidence>
<evidence type="ECO:0000259" key="14">
    <source>
        <dbReference type="PROSITE" id="PS51195"/>
    </source>
</evidence>
<protein>
    <recommendedName>
        <fullName evidence="9">DEAD-box ATP-dependent RNA helicase RhpA</fullName>
        <ecNumber evidence="1">3.6.4.13</ecNumber>
    </recommendedName>
</protein>
<feature type="short sequence motif" description="Q motif" evidence="10">
    <location>
        <begin position="4"/>
        <end position="32"/>
    </location>
</feature>
<evidence type="ECO:0000256" key="4">
    <source>
        <dbReference type="ARBA" id="ARBA00022801"/>
    </source>
</evidence>
<dbReference type="SMART" id="SM00490">
    <property type="entry name" value="HELICc"/>
    <property type="match status" value="1"/>
</dbReference>
<dbReference type="InterPro" id="IPR014001">
    <property type="entry name" value="Helicase_ATP-bd"/>
</dbReference>
<feature type="domain" description="Helicase ATP-binding" evidence="12">
    <location>
        <begin position="35"/>
        <end position="210"/>
    </location>
</feature>
<accession>A0A2N8HDV3</accession>
<dbReference type="SMART" id="SM00487">
    <property type="entry name" value="DEXDc"/>
    <property type="match status" value="1"/>
</dbReference>
<dbReference type="CDD" id="cd18787">
    <property type="entry name" value="SF2_C_DEAD"/>
    <property type="match status" value="1"/>
</dbReference>
<evidence type="ECO:0000256" key="3">
    <source>
        <dbReference type="ARBA" id="ARBA00022741"/>
    </source>
</evidence>
<dbReference type="Pfam" id="PF00271">
    <property type="entry name" value="Helicase_C"/>
    <property type="match status" value="1"/>
</dbReference>
<dbReference type="EMBL" id="PJKA01000010">
    <property type="protein sequence ID" value="PNC18148.1"/>
    <property type="molecule type" value="Genomic_DNA"/>
</dbReference>
<dbReference type="PROSITE" id="PS51192">
    <property type="entry name" value="HELICASE_ATP_BIND_1"/>
    <property type="match status" value="1"/>
</dbReference>
<dbReference type="InterPro" id="IPR027417">
    <property type="entry name" value="P-loop_NTPase"/>
</dbReference>
<name>A0A2N8HDV3_9BACT</name>
<gene>
    <name evidence="15" type="ORF">CXU22_05790</name>
</gene>
<comment type="catalytic activity">
    <reaction evidence="8">
        <text>ATP + H2O = ADP + phosphate + H(+)</text>
        <dbReference type="Rhea" id="RHEA:13065"/>
        <dbReference type="ChEBI" id="CHEBI:15377"/>
        <dbReference type="ChEBI" id="CHEBI:15378"/>
        <dbReference type="ChEBI" id="CHEBI:30616"/>
        <dbReference type="ChEBI" id="CHEBI:43474"/>
        <dbReference type="ChEBI" id="CHEBI:456216"/>
        <dbReference type="EC" id="3.6.4.13"/>
    </reaction>
</comment>
<proteinExistence type="inferred from homology"/>
<evidence type="ECO:0000256" key="6">
    <source>
        <dbReference type="ARBA" id="ARBA00022840"/>
    </source>
</evidence>
<dbReference type="GO" id="GO:0009266">
    <property type="term" value="P:response to temperature stimulus"/>
    <property type="evidence" value="ECO:0007669"/>
    <property type="project" value="UniProtKB-ARBA"/>
</dbReference>
<dbReference type="Pfam" id="PF00270">
    <property type="entry name" value="DEAD"/>
    <property type="match status" value="1"/>
</dbReference>
<dbReference type="GO" id="GO:0005524">
    <property type="term" value="F:ATP binding"/>
    <property type="evidence" value="ECO:0007669"/>
    <property type="project" value="UniProtKB-KW"/>
</dbReference>
<evidence type="ECO:0000256" key="9">
    <source>
        <dbReference type="ARBA" id="ARBA00074363"/>
    </source>
</evidence>
<feature type="compositionally biased region" description="Polar residues" evidence="11">
    <location>
        <begin position="380"/>
        <end position="390"/>
    </location>
</feature>
<dbReference type="PROSITE" id="PS51195">
    <property type="entry name" value="Q_MOTIF"/>
    <property type="match status" value="1"/>
</dbReference>
<dbReference type="GO" id="GO:0016787">
    <property type="term" value="F:hydrolase activity"/>
    <property type="evidence" value="ECO:0007669"/>
    <property type="project" value="UniProtKB-KW"/>
</dbReference>
<dbReference type="SUPFAM" id="SSF52540">
    <property type="entry name" value="P-loop containing nucleoside triphosphate hydrolases"/>
    <property type="match status" value="1"/>
</dbReference>
<dbReference type="OrthoDB" id="9805696at2"/>
<sequence>MVSTTFRELGLSAPILRQLEKLEYKTPTPIQAACIPLLLQNKDLMGLAQTGTGKTAAFALPLIQQFSEHPRKPLARQVRALILSPTRELAAQIHDNICAYAKGLNLSTAVIFGGVGYAPQFKKLAGGLDILVATPGRLIDHLERQTVSLGGVETLILDEADHMLDMGFAPALKKIVAKIPKKRHTQMFSATMPDNILQLAQSLLQEPETVMVTPPAATADRVEQSLCMVGSQAEKRPLTLDLLEQQEQPGRTLIFTRTKHGANRLASFLTGKDHPASAIHGDKSQGTRERMLREFRSGETPILVATDIAARGIDVKDVQLVINYDLPEEPEVYVHRIGRTARAGAAGQAIALCSPDEIKKARDVHKLLGRLLPVHSSSAAVPSELQTVPGTQRERKNSMQENRSASRRGPRKSYGRRNTAGRHGSRMGA</sequence>
<feature type="region of interest" description="Disordered" evidence="11">
    <location>
        <begin position="380"/>
        <end position="429"/>
    </location>
</feature>
<organism evidence="15 16">
    <name type="scientific">Akkermansia muciniphila</name>
    <dbReference type="NCBI Taxonomy" id="239935"/>
    <lineage>
        <taxon>Bacteria</taxon>
        <taxon>Pseudomonadati</taxon>
        <taxon>Verrucomicrobiota</taxon>
        <taxon>Verrucomicrobiia</taxon>
        <taxon>Verrucomicrobiales</taxon>
        <taxon>Akkermansiaceae</taxon>
        <taxon>Akkermansia</taxon>
    </lineage>
</organism>
<dbReference type="AlphaFoldDB" id="A0A2N8HDV3"/>
<dbReference type="PROSITE" id="PS51194">
    <property type="entry name" value="HELICASE_CTER"/>
    <property type="match status" value="1"/>
</dbReference>
<dbReference type="InterPro" id="IPR014014">
    <property type="entry name" value="RNA_helicase_DEAD_Q_motif"/>
</dbReference>
<evidence type="ECO:0000256" key="10">
    <source>
        <dbReference type="PROSITE-ProRule" id="PRU00552"/>
    </source>
</evidence>
<keyword evidence="2" id="KW-0963">Cytoplasm</keyword>
<dbReference type="GO" id="GO:0042255">
    <property type="term" value="P:ribosome assembly"/>
    <property type="evidence" value="ECO:0007669"/>
    <property type="project" value="UniProtKB-ARBA"/>
</dbReference>
<dbReference type="Gene3D" id="3.40.50.300">
    <property type="entry name" value="P-loop containing nucleotide triphosphate hydrolases"/>
    <property type="match status" value="2"/>
</dbReference>
<evidence type="ECO:0000256" key="11">
    <source>
        <dbReference type="SAM" id="MobiDB-lite"/>
    </source>
</evidence>
<evidence type="ECO:0000256" key="7">
    <source>
        <dbReference type="ARBA" id="ARBA00038437"/>
    </source>
</evidence>
<dbReference type="InterPro" id="IPR044742">
    <property type="entry name" value="DEAD/DEAH_RhlB"/>
</dbReference>
<feature type="compositionally biased region" description="Basic residues" evidence="11">
    <location>
        <begin position="405"/>
        <end position="429"/>
    </location>
</feature>
<dbReference type="PANTHER" id="PTHR47959:SF13">
    <property type="entry name" value="ATP-DEPENDENT RNA HELICASE RHLE"/>
    <property type="match status" value="1"/>
</dbReference>
<dbReference type="InterPro" id="IPR011545">
    <property type="entry name" value="DEAD/DEAH_box_helicase_dom"/>
</dbReference>
<evidence type="ECO:0000259" key="12">
    <source>
        <dbReference type="PROSITE" id="PS51192"/>
    </source>
</evidence>
<dbReference type="InterPro" id="IPR050079">
    <property type="entry name" value="DEAD_box_RNA_helicase"/>
</dbReference>
<dbReference type="InterPro" id="IPR001650">
    <property type="entry name" value="Helicase_C-like"/>
</dbReference>
<evidence type="ECO:0000259" key="13">
    <source>
        <dbReference type="PROSITE" id="PS51194"/>
    </source>
</evidence>
<dbReference type="GO" id="GO:0003676">
    <property type="term" value="F:nucleic acid binding"/>
    <property type="evidence" value="ECO:0007669"/>
    <property type="project" value="InterPro"/>
</dbReference>
<reference evidence="15 16" key="1">
    <citation type="journal article" date="2017" name="BMC Genomics">
        <title>Genome sequencing of 39 Akkermansia muciniphila isolates reveals its population structure, genomic and functional diverisity, and global distribution in mammalian gut microbiotas.</title>
        <authorList>
            <person name="Guo X."/>
            <person name="Li S."/>
            <person name="Zhang J."/>
            <person name="Wu F."/>
            <person name="Li X."/>
            <person name="Wu D."/>
            <person name="Zhang M."/>
            <person name="Ou Z."/>
            <person name="Jie Z."/>
            <person name="Yan Q."/>
            <person name="Li P."/>
            <person name="Yi J."/>
            <person name="Peng Y."/>
        </authorList>
    </citation>
    <scope>NUCLEOTIDE SEQUENCE [LARGE SCALE GENOMIC DNA]</scope>
    <source>
        <strain evidence="15 16">GP24</strain>
    </source>
</reference>
<dbReference type="Proteomes" id="UP000236000">
    <property type="component" value="Unassembled WGS sequence"/>
</dbReference>
<keyword evidence="5 15" id="KW-0347">Helicase</keyword>
<evidence type="ECO:0000313" key="15">
    <source>
        <dbReference type="EMBL" id="PNC18148.1"/>
    </source>
</evidence>
<evidence type="ECO:0000256" key="2">
    <source>
        <dbReference type="ARBA" id="ARBA00022490"/>
    </source>
</evidence>
<dbReference type="FunFam" id="3.40.50.300:FF:000108">
    <property type="entry name" value="ATP-dependent RNA helicase RhlE"/>
    <property type="match status" value="1"/>
</dbReference>
<dbReference type="RefSeq" id="WP_102713486.1">
    <property type="nucleotide sequence ID" value="NZ_PJKA01000010.1"/>
</dbReference>
<evidence type="ECO:0000256" key="1">
    <source>
        <dbReference type="ARBA" id="ARBA00012552"/>
    </source>
</evidence>
<evidence type="ECO:0000256" key="5">
    <source>
        <dbReference type="ARBA" id="ARBA00022806"/>
    </source>
</evidence>